<dbReference type="AlphaFoldDB" id="A0AAW1PKT8"/>
<comment type="catalytic activity">
    <reaction evidence="9 10">
        <text>L-aspartate + O2 = iminosuccinate + H2O2</text>
        <dbReference type="Rhea" id="RHEA:25876"/>
        <dbReference type="ChEBI" id="CHEBI:15379"/>
        <dbReference type="ChEBI" id="CHEBI:16240"/>
        <dbReference type="ChEBI" id="CHEBI:29991"/>
        <dbReference type="ChEBI" id="CHEBI:77875"/>
        <dbReference type="EC" id="1.4.3.16"/>
    </reaction>
</comment>
<protein>
    <recommendedName>
        <fullName evidence="4 10">L-aspartate oxidase</fullName>
        <ecNumber evidence="4 10">1.4.3.16</ecNumber>
    </recommendedName>
</protein>
<feature type="domain" description="Fumarate reductase/succinate dehydrogenase flavoprotein-like C-terminal" evidence="13">
    <location>
        <begin position="451"/>
        <end position="544"/>
    </location>
</feature>
<proteinExistence type="inferred from homology"/>
<evidence type="ECO:0000256" key="11">
    <source>
        <dbReference type="SAM" id="MobiDB-lite"/>
    </source>
</evidence>
<dbReference type="Gene3D" id="3.90.700.10">
    <property type="entry name" value="Succinate dehydrogenase/fumarate reductase flavoprotein, catalytic domain"/>
    <property type="match status" value="1"/>
</dbReference>
<dbReference type="Gene3D" id="3.50.50.60">
    <property type="entry name" value="FAD/NAD(P)-binding domain"/>
    <property type="match status" value="1"/>
</dbReference>
<dbReference type="SUPFAM" id="SSF46977">
    <property type="entry name" value="Succinate dehydrogenase/fumarate reductase flavoprotein C-terminal domain"/>
    <property type="match status" value="1"/>
</dbReference>
<keyword evidence="7 10" id="KW-0274">FAD</keyword>
<evidence type="ECO:0000256" key="9">
    <source>
        <dbReference type="ARBA" id="ARBA00050942"/>
    </source>
</evidence>
<dbReference type="PANTHER" id="PTHR42716">
    <property type="entry name" value="L-ASPARTATE OXIDASE"/>
    <property type="match status" value="1"/>
</dbReference>
<dbReference type="InterPro" id="IPR036188">
    <property type="entry name" value="FAD/NAD-bd_sf"/>
</dbReference>
<gene>
    <name evidence="14" type="ORF">WJX72_001545</name>
</gene>
<comment type="pathway">
    <text evidence="2 10">Cofactor biosynthesis; NAD(+) biosynthesis; iminoaspartate from L-aspartate (oxidase route): step 1/1.</text>
</comment>
<dbReference type="Pfam" id="PF02910">
    <property type="entry name" value="Succ_DH_flav_C"/>
    <property type="match status" value="1"/>
</dbReference>
<comment type="similarity">
    <text evidence="3 10">Belongs to the FAD-dependent oxidoreductase 2 family. NadB subfamily.</text>
</comment>
<dbReference type="Proteomes" id="UP001489004">
    <property type="component" value="Unassembled WGS sequence"/>
</dbReference>
<sequence>MVAKKGWVFNKKFAYTLESRGIAGLTYALKVAEYGKVAVVTKDSANEGCTQYAQGGVCAVLDKADSVESHIQDTMVAGGFLNIPEAVDAVCREGPAAVLALAELGAEFTRNQDGSLHLTREGGHTNRRIVHAADATGREISRALVAAAHVHPNIHLFEHHLASDLVWDEVSGARHCLGADVLDQQNYAMTRFVAPVTMLATGGAGQVYPNTTNPSVCSGDGMAMAYRGKAAMANMEFVQFHPTAFCDGRQRPGPTFLISEAVRGEGGLLFNQAGERFMLDYDSRMELAPRDVVARSIHDQMMRRNESHVLLDISHCPKDNILSHFPNIAARCRMAGIDITQAAIPVAPAQHYMCGGVQTGLLGETSIAGLYACGEVACTGLHGANRLASNSLLEGLVFAERAVGPSVAHAEYVTKQAGSALRYAASHAHFVGATAPRRLSTVAGEWVRHKRREMGQVMWSAGGIVRRTPDMKAALQQLAGLYVEVKAMRESCGISTELVELRNLVTVAELIMASALQRKESRGLHYCVDYPHALDNERHATVISTSLRRRHDLARYPLANHMLPVPARSSSSPLSSPQVEKRGRARELSLRSHPRPSA</sequence>
<evidence type="ECO:0000313" key="15">
    <source>
        <dbReference type="Proteomes" id="UP001489004"/>
    </source>
</evidence>
<name>A0AAW1PKT8_9CHLO</name>
<keyword evidence="15" id="KW-1185">Reference proteome</keyword>
<dbReference type="Gene3D" id="1.20.58.100">
    <property type="entry name" value="Fumarate reductase/succinate dehydrogenase flavoprotein-like, C-terminal domain"/>
    <property type="match status" value="1"/>
</dbReference>
<dbReference type="NCBIfam" id="TIGR00551">
    <property type="entry name" value="nadB"/>
    <property type="match status" value="1"/>
</dbReference>
<evidence type="ECO:0000256" key="8">
    <source>
        <dbReference type="ARBA" id="ARBA00023002"/>
    </source>
</evidence>
<comment type="caution">
    <text evidence="14">The sequence shown here is derived from an EMBL/GenBank/DDBJ whole genome shotgun (WGS) entry which is preliminary data.</text>
</comment>
<dbReference type="EC" id="1.4.3.16" evidence="4 10"/>
<evidence type="ECO:0000259" key="12">
    <source>
        <dbReference type="Pfam" id="PF00890"/>
    </source>
</evidence>
<evidence type="ECO:0000256" key="6">
    <source>
        <dbReference type="ARBA" id="ARBA00022642"/>
    </source>
</evidence>
<evidence type="ECO:0000256" key="2">
    <source>
        <dbReference type="ARBA" id="ARBA00004950"/>
    </source>
</evidence>
<evidence type="ECO:0000256" key="10">
    <source>
        <dbReference type="RuleBase" id="RU362049"/>
    </source>
</evidence>
<dbReference type="SUPFAM" id="SSF56425">
    <property type="entry name" value="Succinate dehydrogenase/fumarate reductase flavoprotein, catalytic domain"/>
    <property type="match status" value="1"/>
</dbReference>
<accession>A0AAW1PKT8</accession>
<keyword evidence="5 10" id="KW-0285">Flavoprotein</keyword>
<dbReference type="InterPro" id="IPR015939">
    <property type="entry name" value="Fum_Rdtase/Succ_DH_flav-like_C"/>
</dbReference>
<dbReference type="PANTHER" id="PTHR42716:SF2">
    <property type="entry name" value="L-ASPARTATE OXIDASE, CHLOROPLASTIC"/>
    <property type="match status" value="1"/>
</dbReference>
<dbReference type="Pfam" id="PF00890">
    <property type="entry name" value="FAD_binding_2"/>
    <property type="match status" value="1"/>
</dbReference>
<dbReference type="GO" id="GO:0008734">
    <property type="term" value="F:L-aspartate oxidase activity"/>
    <property type="evidence" value="ECO:0007669"/>
    <property type="project" value="UniProtKB-UniRule"/>
</dbReference>
<evidence type="ECO:0000256" key="1">
    <source>
        <dbReference type="ARBA" id="ARBA00001974"/>
    </source>
</evidence>
<keyword evidence="8 10" id="KW-0560">Oxidoreductase</keyword>
<evidence type="ECO:0000256" key="3">
    <source>
        <dbReference type="ARBA" id="ARBA00008562"/>
    </source>
</evidence>
<dbReference type="InterPro" id="IPR003953">
    <property type="entry name" value="FAD-dep_OxRdtase_2_FAD-bd"/>
</dbReference>
<comment type="cofactor">
    <cofactor evidence="1 10">
        <name>FAD</name>
        <dbReference type="ChEBI" id="CHEBI:57692"/>
    </cofactor>
</comment>
<evidence type="ECO:0000256" key="7">
    <source>
        <dbReference type="ARBA" id="ARBA00022827"/>
    </source>
</evidence>
<feature type="compositionally biased region" description="Basic and acidic residues" evidence="11">
    <location>
        <begin position="579"/>
        <end position="590"/>
    </location>
</feature>
<comment type="function">
    <text evidence="10">Catalyzes the oxidation of L-aspartate to iminoaspartate.</text>
</comment>
<comment type="subcellular location">
    <subcellularLocation>
        <location evidence="10">Plastid</location>
        <location evidence="10">Chloroplast</location>
    </subcellularLocation>
</comment>
<dbReference type="FunFam" id="3.90.700.10:FF:000002">
    <property type="entry name" value="L-aspartate oxidase"/>
    <property type="match status" value="1"/>
</dbReference>
<keyword evidence="6 10" id="KW-0662">Pyridine nucleotide biosynthesis</keyword>
<reference evidence="14 15" key="1">
    <citation type="journal article" date="2024" name="Nat. Commun.">
        <title>Phylogenomics reveals the evolutionary origins of lichenization in chlorophyte algae.</title>
        <authorList>
            <person name="Puginier C."/>
            <person name="Libourel C."/>
            <person name="Otte J."/>
            <person name="Skaloud P."/>
            <person name="Haon M."/>
            <person name="Grisel S."/>
            <person name="Petersen M."/>
            <person name="Berrin J.G."/>
            <person name="Delaux P.M."/>
            <person name="Dal Grande F."/>
            <person name="Keller J."/>
        </authorList>
    </citation>
    <scope>NUCLEOTIDE SEQUENCE [LARGE SCALE GENOMIC DNA]</scope>
    <source>
        <strain evidence="14 15">SAG 2043</strain>
    </source>
</reference>
<evidence type="ECO:0000256" key="4">
    <source>
        <dbReference type="ARBA" id="ARBA00012173"/>
    </source>
</evidence>
<dbReference type="EMBL" id="JALJOR010000007">
    <property type="protein sequence ID" value="KAK9814166.1"/>
    <property type="molecule type" value="Genomic_DNA"/>
</dbReference>
<dbReference type="InterPro" id="IPR005288">
    <property type="entry name" value="NadB"/>
</dbReference>
<dbReference type="GO" id="GO:0009435">
    <property type="term" value="P:NAD+ biosynthetic process"/>
    <property type="evidence" value="ECO:0007669"/>
    <property type="project" value="InterPro"/>
</dbReference>
<evidence type="ECO:0000256" key="5">
    <source>
        <dbReference type="ARBA" id="ARBA00022630"/>
    </source>
</evidence>
<feature type="region of interest" description="Disordered" evidence="11">
    <location>
        <begin position="564"/>
        <end position="598"/>
    </location>
</feature>
<dbReference type="InterPro" id="IPR037099">
    <property type="entry name" value="Fum_R/Succ_DH_flav-like_C_sf"/>
</dbReference>
<evidence type="ECO:0000259" key="13">
    <source>
        <dbReference type="Pfam" id="PF02910"/>
    </source>
</evidence>
<dbReference type="SUPFAM" id="SSF51905">
    <property type="entry name" value="FAD/NAD(P)-binding domain"/>
    <property type="match status" value="1"/>
</dbReference>
<feature type="domain" description="FAD-dependent oxidoreductase 2 FAD-binding" evidence="12">
    <location>
        <begin position="21"/>
        <end position="392"/>
    </location>
</feature>
<evidence type="ECO:0000313" key="14">
    <source>
        <dbReference type="EMBL" id="KAK9814166.1"/>
    </source>
</evidence>
<organism evidence="14 15">
    <name type="scientific">[Myrmecia] bisecta</name>
    <dbReference type="NCBI Taxonomy" id="41462"/>
    <lineage>
        <taxon>Eukaryota</taxon>
        <taxon>Viridiplantae</taxon>
        <taxon>Chlorophyta</taxon>
        <taxon>core chlorophytes</taxon>
        <taxon>Trebouxiophyceae</taxon>
        <taxon>Trebouxiales</taxon>
        <taxon>Trebouxiaceae</taxon>
        <taxon>Myrmecia</taxon>
    </lineage>
</organism>
<dbReference type="InterPro" id="IPR027477">
    <property type="entry name" value="Succ_DH/fumarate_Rdtase_cat_sf"/>
</dbReference>
<dbReference type="GO" id="GO:0009507">
    <property type="term" value="C:chloroplast"/>
    <property type="evidence" value="ECO:0007669"/>
    <property type="project" value="UniProtKB-SubCell"/>
</dbReference>